<organism evidence="3">
    <name type="scientific">Granulicella tundricola (strain ATCC BAA-1859 / DSM 23138 / MP5ACTX9)</name>
    <dbReference type="NCBI Taxonomy" id="1198114"/>
    <lineage>
        <taxon>Bacteria</taxon>
        <taxon>Pseudomonadati</taxon>
        <taxon>Acidobacteriota</taxon>
        <taxon>Terriglobia</taxon>
        <taxon>Terriglobales</taxon>
        <taxon>Acidobacteriaceae</taxon>
        <taxon>Granulicella</taxon>
    </lineage>
</organism>
<dbReference type="eggNOG" id="COG1082">
    <property type="taxonomic scope" value="Bacteria"/>
</dbReference>
<accession>E8WWS5</accession>
<evidence type="ECO:0000313" key="3">
    <source>
        <dbReference type="Proteomes" id="UP000000343"/>
    </source>
</evidence>
<dbReference type="STRING" id="1198114.AciX9_0331"/>
<dbReference type="SUPFAM" id="SSF51658">
    <property type="entry name" value="Xylose isomerase-like"/>
    <property type="match status" value="1"/>
</dbReference>
<feature type="domain" description="Xylose isomerase-like TIM barrel" evidence="1">
    <location>
        <begin position="24"/>
        <end position="264"/>
    </location>
</feature>
<dbReference type="GO" id="GO:0016853">
    <property type="term" value="F:isomerase activity"/>
    <property type="evidence" value="ECO:0007669"/>
    <property type="project" value="UniProtKB-KW"/>
</dbReference>
<keyword evidence="3" id="KW-1185">Reference proteome</keyword>
<reference evidence="3" key="1">
    <citation type="submission" date="2011-01" db="EMBL/GenBank/DDBJ databases">
        <title>Complete sequence of chromosome of Acidobacterium sp. MP5ACTX9.</title>
        <authorList>
            <consortium name="US DOE Joint Genome Institute"/>
            <person name="Lucas S."/>
            <person name="Copeland A."/>
            <person name="Lapidus A."/>
            <person name="Cheng J.-F."/>
            <person name="Goodwin L."/>
            <person name="Pitluck S."/>
            <person name="Teshima H."/>
            <person name="Detter J.C."/>
            <person name="Han C."/>
            <person name="Tapia R."/>
            <person name="Land M."/>
            <person name="Hauser L."/>
            <person name="Kyrpides N."/>
            <person name="Ivanova N."/>
            <person name="Ovchinnikova G."/>
            <person name="Pagani I."/>
            <person name="Rawat S.R."/>
            <person name="Mannisto M."/>
            <person name="Haggblom M.M."/>
            <person name="Woyke T."/>
        </authorList>
    </citation>
    <scope>NUCLEOTIDE SEQUENCE [LARGE SCALE GENOMIC DNA]</scope>
    <source>
        <strain evidence="3">MP5ACTX9</strain>
    </source>
</reference>
<gene>
    <name evidence="2" type="ordered locus">AciX9_0331</name>
</gene>
<keyword evidence="2" id="KW-0413">Isomerase</keyword>
<dbReference type="Proteomes" id="UP000000343">
    <property type="component" value="Chromosome"/>
</dbReference>
<name>E8WWS5_GRATM</name>
<sequence>MGQMILGSSTHVFLPQRLHPGLLDALANGGAKTIEVFAARYHFDYADRAQVKEIAGWFRSNPVTASLHQPLTTETTFSRHAAMSLDLIDREKMHRIEAMDEVKRALEAAEQIPFESCVLHLGMKGDKWSEATLEFALTAVDHVKAFASPLGVKLLLENLQNEVATPEHLVDILRIGHFDSVGVCLDTGHAHLSEGGIAGAFEVLKGRVVEVHLHDNNGMRDEHLWPASGSERSVAAAKGSIDWAETYRLLDTLPAATRGVLEIGYEGFETAEAVSRMTGEVLSHRTRLLEEAAAFDEGQG</sequence>
<dbReference type="PaxDb" id="1198114-AciX9_0331"/>
<dbReference type="RefSeq" id="WP_013578731.1">
    <property type="nucleotide sequence ID" value="NC_015064.1"/>
</dbReference>
<evidence type="ECO:0000259" key="1">
    <source>
        <dbReference type="Pfam" id="PF01261"/>
    </source>
</evidence>
<dbReference type="AlphaFoldDB" id="E8WWS5"/>
<dbReference type="PANTHER" id="PTHR12110">
    <property type="entry name" value="HYDROXYPYRUVATE ISOMERASE"/>
    <property type="match status" value="1"/>
</dbReference>
<dbReference type="KEGG" id="acm:AciX9_0331"/>
<proteinExistence type="predicted"/>
<dbReference type="HOGENOM" id="CLU_050006_7_2_0"/>
<evidence type="ECO:0000313" key="2">
    <source>
        <dbReference type="EMBL" id="ADW67403.1"/>
    </source>
</evidence>
<protein>
    <submittedName>
        <fullName evidence="2">Xylose isomerase domain-containing protein TIM barrel</fullName>
    </submittedName>
</protein>
<dbReference type="InterPro" id="IPR050312">
    <property type="entry name" value="IolE/XylAMocC-like"/>
</dbReference>
<dbReference type="Pfam" id="PF01261">
    <property type="entry name" value="AP_endonuc_2"/>
    <property type="match status" value="1"/>
</dbReference>
<dbReference type="Gene3D" id="3.20.20.150">
    <property type="entry name" value="Divalent-metal-dependent TIM barrel enzymes"/>
    <property type="match status" value="1"/>
</dbReference>
<dbReference type="InterPro" id="IPR013022">
    <property type="entry name" value="Xyl_isomerase-like_TIM-brl"/>
</dbReference>
<dbReference type="PANTHER" id="PTHR12110:SF21">
    <property type="entry name" value="XYLOSE ISOMERASE-LIKE TIM BARREL DOMAIN-CONTAINING PROTEIN"/>
    <property type="match status" value="1"/>
</dbReference>
<dbReference type="EMBL" id="CP002480">
    <property type="protein sequence ID" value="ADW67403.1"/>
    <property type="molecule type" value="Genomic_DNA"/>
</dbReference>
<dbReference type="InterPro" id="IPR036237">
    <property type="entry name" value="Xyl_isomerase-like_sf"/>
</dbReference>